<dbReference type="EMBL" id="CP073100">
    <property type="protein sequence ID" value="QUE49982.1"/>
    <property type="molecule type" value="Genomic_DNA"/>
</dbReference>
<organism evidence="2 3">
    <name type="scientific">Luteolibacter ambystomatis</name>
    <dbReference type="NCBI Taxonomy" id="2824561"/>
    <lineage>
        <taxon>Bacteria</taxon>
        <taxon>Pseudomonadati</taxon>
        <taxon>Verrucomicrobiota</taxon>
        <taxon>Verrucomicrobiia</taxon>
        <taxon>Verrucomicrobiales</taxon>
        <taxon>Verrucomicrobiaceae</taxon>
        <taxon>Luteolibacter</taxon>
    </lineage>
</organism>
<accession>A0A975IY89</accession>
<dbReference type="KEGG" id="lamb:KBB96_14020"/>
<protein>
    <submittedName>
        <fullName evidence="2">Uncharacterized protein</fullName>
    </submittedName>
</protein>
<feature type="transmembrane region" description="Helical" evidence="1">
    <location>
        <begin position="177"/>
        <end position="194"/>
    </location>
</feature>
<gene>
    <name evidence="2" type="ORF">KBB96_14020</name>
</gene>
<dbReference type="Proteomes" id="UP000676169">
    <property type="component" value="Chromosome"/>
</dbReference>
<keyword evidence="3" id="KW-1185">Reference proteome</keyword>
<proteinExistence type="predicted"/>
<reference evidence="2" key="1">
    <citation type="submission" date="2021-04" db="EMBL/GenBank/DDBJ databases">
        <title>Luteolibacter sp. 32A isolated from the skin of an Anderson's salamander (Ambystoma andersonii).</title>
        <authorList>
            <person name="Spergser J."/>
            <person name="Busse H.-J."/>
        </authorList>
    </citation>
    <scope>NUCLEOTIDE SEQUENCE</scope>
    <source>
        <strain evidence="2">32A</strain>
    </source>
</reference>
<sequence>MGQPDHSLAALRPLNEGELVEWEEAYVAVEAYLGALRIRNRLLVAELVRGILWRASARHAQEPGVSVRSLAMDETLKEIAEWTKQVLAEPLQQGRLAARGRLALLLTDMPGQWQSVFLTPEPWPPAFVEAMRKSYLSAGPQFAALTMTPRPLELNAIGSGAAQWWETMDRRPVVRKMFFFFLIVLIVAGLWFIFGPDIKLPR</sequence>
<keyword evidence="1" id="KW-0472">Membrane</keyword>
<keyword evidence="1" id="KW-1133">Transmembrane helix</keyword>
<evidence type="ECO:0000313" key="3">
    <source>
        <dbReference type="Proteomes" id="UP000676169"/>
    </source>
</evidence>
<dbReference type="AlphaFoldDB" id="A0A975IY89"/>
<dbReference type="RefSeq" id="WP_211630071.1">
    <property type="nucleotide sequence ID" value="NZ_CP073100.1"/>
</dbReference>
<evidence type="ECO:0000256" key="1">
    <source>
        <dbReference type="SAM" id="Phobius"/>
    </source>
</evidence>
<evidence type="ECO:0000313" key="2">
    <source>
        <dbReference type="EMBL" id="QUE49982.1"/>
    </source>
</evidence>
<name>A0A975IY89_9BACT</name>
<keyword evidence="1" id="KW-0812">Transmembrane</keyword>